<proteinExistence type="predicted"/>
<dbReference type="RefSeq" id="XP_056496832.1">
    <property type="nucleotide sequence ID" value="XM_056649701.1"/>
</dbReference>
<keyword evidence="2" id="KW-1185">Reference proteome</keyword>
<accession>A0A9W9NKX4</accession>
<dbReference type="GeneID" id="81388868"/>
<organism evidence="1 2">
    <name type="scientific">Penicillium citrinum</name>
    <dbReference type="NCBI Taxonomy" id="5077"/>
    <lineage>
        <taxon>Eukaryota</taxon>
        <taxon>Fungi</taxon>
        <taxon>Dikarya</taxon>
        <taxon>Ascomycota</taxon>
        <taxon>Pezizomycotina</taxon>
        <taxon>Eurotiomycetes</taxon>
        <taxon>Eurotiomycetidae</taxon>
        <taxon>Eurotiales</taxon>
        <taxon>Aspergillaceae</taxon>
        <taxon>Penicillium</taxon>
    </lineage>
</organism>
<dbReference type="AlphaFoldDB" id="A0A9W9NKX4"/>
<dbReference type="InterPro" id="IPR036770">
    <property type="entry name" value="Ankyrin_rpt-contain_sf"/>
</dbReference>
<dbReference type="EMBL" id="JAPQKT010000009">
    <property type="protein sequence ID" value="KAJ5221909.1"/>
    <property type="molecule type" value="Genomic_DNA"/>
</dbReference>
<protein>
    <recommendedName>
        <fullName evidence="3">Ankyrin repeat protein</fullName>
    </recommendedName>
</protein>
<evidence type="ECO:0000313" key="2">
    <source>
        <dbReference type="Proteomes" id="UP001147733"/>
    </source>
</evidence>
<comment type="caution">
    <text evidence="1">The sequence shown here is derived from an EMBL/GenBank/DDBJ whole genome shotgun (WGS) entry which is preliminary data.</text>
</comment>
<name>A0A9W9NKX4_PENCI</name>
<evidence type="ECO:0000313" key="1">
    <source>
        <dbReference type="EMBL" id="KAJ5221909.1"/>
    </source>
</evidence>
<reference evidence="1" key="1">
    <citation type="submission" date="2022-11" db="EMBL/GenBank/DDBJ databases">
        <authorList>
            <person name="Petersen C."/>
        </authorList>
    </citation>
    <scope>NUCLEOTIDE SEQUENCE</scope>
    <source>
        <strain evidence="1">IBT 23319</strain>
    </source>
</reference>
<gene>
    <name evidence="1" type="ORF">N7469_010796</name>
</gene>
<dbReference type="Gene3D" id="1.25.40.20">
    <property type="entry name" value="Ankyrin repeat-containing domain"/>
    <property type="match status" value="1"/>
</dbReference>
<dbReference type="OrthoDB" id="823504at2759"/>
<sequence length="208" mass="23028">MKSHTKTRWNQGERVEAAEGLILFLLEKGSSVHEANFGLQLVDEKDQNQSRKDQEKAIVSWTSFILSCGVTGEQSQKPIGIILGGGVTRSHYSLVRRLLDDGANILARRRYLGFIGRLSTSTNPVLYVTAFHHDSLFWNANGLQALIDHCDESGTSDAKELLQSCDNGGRWPIHWASAGPGLSECELLEKNLSDRLEAILKLLLTQSP</sequence>
<dbReference type="Proteomes" id="UP001147733">
    <property type="component" value="Unassembled WGS sequence"/>
</dbReference>
<reference evidence="1" key="2">
    <citation type="journal article" date="2023" name="IMA Fungus">
        <title>Comparative genomic study of the Penicillium genus elucidates a diverse pangenome and 15 lateral gene transfer events.</title>
        <authorList>
            <person name="Petersen C."/>
            <person name="Sorensen T."/>
            <person name="Nielsen M.R."/>
            <person name="Sondergaard T.E."/>
            <person name="Sorensen J.L."/>
            <person name="Fitzpatrick D.A."/>
            <person name="Frisvad J.C."/>
            <person name="Nielsen K.L."/>
        </authorList>
    </citation>
    <scope>NUCLEOTIDE SEQUENCE</scope>
    <source>
        <strain evidence="1">IBT 23319</strain>
    </source>
</reference>
<evidence type="ECO:0008006" key="3">
    <source>
        <dbReference type="Google" id="ProtNLM"/>
    </source>
</evidence>